<dbReference type="CDD" id="cd06091">
    <property type="entry name" value="KOW_NusG"/>
    <property type="match status" value="1"/>
</dbReference>
<dbReference type="Proteomes" id="UP000192727">
    <property type="component" value="Chromosome"/>
</dbReference>
<dbReference type="NCBIfam" id="NF033641">
    <property type="entry name" value="antiterm_LoaP"/>
    <property type="match status" value="1"/>
</dbReference>
<accession>A0A1V0UYI6</accession>
<dbReference type="InterPro" id="IPR036735">
    <property type="entry name" value="NGN_dom_sf"/>
</dbReference>
<evidence type="ECO:0000256" key="1">
    <source>
        <dbReference type="ARBA" id="ARBA00022814"/>
    </source>
</evidence>
<dbReference type="SUPFAM" id="SSF82679">
    <property type="entry name" value="N-utilization substance G protein NusG, N-terminal domain"/>
    <property type="match status" value="1"/>
</dbReference>
<dbReference type="SUPFAM" id="SSF50104">
    <property type="entry name" value="Translation proteins SH3-like domain"/>
    <property type="match status" value="1"/>
</dbReference>
<dbReference type="GO" id="GO:0031564">
    <property type="term" value="P:transcription antitermination"/>
    <property type="evidence" value="ECO:0007669"/>
    <property type="project" value="UniProtKB-KW"/>
</dbReference>
<dbReference type="GO" id="GO:0006354">
    <property type="term" value="P:DNA-templated transcription elongation"/>
    <property type="evidence" value="ECO:0007669"/>
    <property type="project" value="InterPro"/>
</dbReference>
<dbReference type="SMART" id="SM00738">
    <property type="entry name" value="NGN"/>
    <property type="match status" value="1"/>
</dbReference>
<feature type="domain" description="NusG-like N-terminal" evidence="4">
    <location>
        <begin position="3"/>
        <end position="111"/>
    </location>
</feature>
<evidence type="ECO:0000313" key="6">
    <source>
        <dbReference type="Proteomes" id="UP000192727"/>
    </source>
</evidence>
<keyword evidence="3" id="KW-0804">Transcription</keyword>
<dbReference type="PANTHER" id="PTHR30265">
    <property type="entry name" value="RHO-INTERACTING TRANSCRIPTION TERMINATION FACTOR NUSG"/>
    <property type="match status" value="1"/>
</dbReference>
<dbReference type="InterPro" id="IPR008991">
    <property type="entry name" value="Translation_prot_SH3-like_sf"/>
</dbReference>
<dbReference type="InterPro" id="IPR014722">
    <property type="entry name" value="Rib_uL2_dom2"/>
</dbReference>
<name>A0A1V0UYI6_9BACL</name>
<organism evidence="5 6">
    <name type="scientific">Paenibacillus larvae subsp. pulvifaciens</name>
    <dbReference type="NCBI Taxonomy" id="1477"/>
    <lineage>
        <taxon>Bacteria</taxon>
        <taxon>Bacillati</taxon>
        <taxon>Bacillota</taxon>
        <taxon>Bacilli</taxon>
        <taxon>Bacillales</taxon>
        <taxon>Paenibacillaceae</taxon>
        <taxon>Paenibacillus</taxon>
    </lineage>
</organism>
<dbReference type="EMBL" id="CP020557">
    <property type="protein sequence ID" value="ARF70179.1"/>
    <property type="molecule type" value="Genomic_DNA"/>
</dbReference>
<evidence type="ECO:0000313" key="5">
    <source>
        <dbReference type="EMBL" id="ARF70179.1"/>
    </source>
</evidence>
<sequence>MLWYVLFVTTGKEDVVGKYISNFCNHLSLQCFIPKKVVPECHKGVRRDVIRVLFPGYIFIRTTMSSNLYYLLKEIPNLHYLVNSGDRKKDKSCGFYSAIPEEEMEWIRDLTGNRDTIEYSEVSIINKKVKVISGPLKGKEAMIKKVDKRKRRAKIEVTLLNKTNLVDVGINILSVT</sequence>
<evidence type="ECO:0000259" key="4">
    <source>
        <dbReference type="SMART" id="SM00738"/>
    </source>
</evidence>
<dbReference type="Gene3D" id="3.30.70.940">
    <property type="entry name" value="NusG, N-terminal domain"/>
    <property type="match status" value="1"/>
</dbReference>
<evidence type="ECO:0000256" key="2">
    <source>
        <dbReference type="ARBA" id="ARBA00023015"/>
    </source>
</evidence>
<dbReference type="PANTHER" id="PTHR30265:SF4">
    <property type="entry name" value="KOW MOTIF FAMILY PROTEIN, EXPRESSED"/>
    <property type="match status" value="1"/>
</dbReference>
<keyword evidence="2" id="KW-0805">Transcription regulation</keyword>
<dbReference type="AlphaFoldDB" id="A0A1V0UYI6"/>
<dbReference type="CDD" id="cd08000">
    <property type="entry name" value="NGN"/>
    <property type="match status" value="1"/>
</dbReference>
<dbReference type="InterPro" id="IPR005824">
    <property type="entry name" value="KOW"/>
</dbReference>
<dbReference type="Gene3D" id="2.30.30.30">
    <property type="match status" value="1"/>
</dbReference>
<dbReference type="Pfam" id="PF00467">
    <property type="entry name" value="KOW"/>
    <property type="match status" value="1"/>
</dbReference>
<protein>
    <recommendedName>
        <fullName evidence="4">NusG-like N-terminal domain-containing protein</fullName>
    </recommendedName>
</protein>
<gene>
    <name evidence="5" type="ORF">B7C51_23550</name>
</gene>
<evidence type="ECO:0000256" key="3">
    <source>
        <dbReference type="ARBA" id="ARBA00023163"/>
    </source>
</evidence>
<dbReference type="InterPro" id="IPR006645">
    <property type="entry name" value="NGN-like_dom"/>
</dbReference>
<reference evidence="5 6" key="1">
    <citation type="submission" date="2017-03" db="EMBL/GenBank/DDBJ databases">
        <title>Paenibacillus larvae genome sequencing.</title>
        <authorList>
            <person name="Dingman D.W."/>
        </authorList>
    </citation>
    <scope>NUCLEOTIDE SEQUENCE [LARGE SCALE GENOMIC DNA]</scope>
    <source>
        <strain evidence="5 6">SAG 10367</strain>
    </source>
</reference>
<dbReference type="InterPro" id="IPR047663">
    <property type="entry name" value="Transcription_antiterm_LoaP"/>
</dbReference>
<keyword evidence="1" id="KW-0889">Transcription antitermination</keyword>
<proteinExistence type="predicted"/>
<dbReference type="InterPro" id="IPR043425">
    <property type="entry name" value="NusG-like"/>
</dbReference>
<dbReference type="RefSeq" id="WP_023485313.1">
    <property type="nucleotide sequence ID" value="NZ_CP020557.1"/>
</dbReference>
<dbReference type="Pfam" id="PF02357">
    <property type="entry name" value="NusG"/>
    <property type="match status" value="1"/>
</dbReference>